<sequence>MTSSRAPRSIVVSGGGIGGLTAALALAARGHQVMVCEAAAQPRPLGVGINLLPHAVKVLADLGLLPALEAMAVPTRALVFANRHGQTIYEDLRGVAAGASHPQLSIHRGHLQMRLWDEAKRRLGEAQVRAGERVVAARETPNGAVAEILHADGTRSERACDILIGADGIHSALRQQFYPGEGAPRWNGMMMWRGTTLAKPFLDGRTMVQAGHRRAKFVVYPIEPVRPDGLQRINWICDRRLREDGFGGGLTAPSREDWSKPGSLDDLLPTFGAWRFAWLDVPGLIRAAEQILEWPMVDRDPLPRWRHGHTTLLGDAAHPMYPIGSNGATQAILDAAALADALDAHASITAALDAYEAARLPMTRDIVAMNRREGLDAILDMVEEAAPEGFARIEDVTDPQVLAEWVQAYKKAAGHQLKPAQPT</sequence>
<dbReference type="PANTHER" id="PTHR13789">
    <property type="entry name" value="MONOOXYGENASE"/>
    <property type="match status" value="1"/>
</dbReference>
<dbReference type="PRINTS" id="PR00420">
    <property type="entry name" value="RNGMNOXGNASE"/>
</dbReference>
<gene>
    <name evidence="4" type="ORF">GCM10023090_05110</name>
</gene>
<dbReference type="Pfam" id="PF01494">
    <property type="entry name" value="FAD_binding_3"/>
    <property type="match status" value="2"/>
</dbReference>
<dbReference type="SUPFAM" id="SSF51905">
    <property type="entry name" value="FAD/NAD(P)-binding domain"/>
    <property type="match status" value="1"/>
</dbReference>
<dbReference type="SUPFAM" id="SSF54373">
    <property type="entry name" value="FAD-linked reductases, C-terminal domain"/>
    <property type="match status" value="1"/>
</dbReference>
<organism evidence="4 5">
    <name type="scientific">Acidovorax lacteus</name>
    <dbReference type="NCBI Taxonomy" id="1924988"/>
    <lineage>
        <taxon>Bacteria</taxon>
        <taxon>Pseudomonadati</taxon>
        <taxon>Pseudomonadota</taxon>
        <taxon>Betaproteobacteria</taxon>
        <taxon>Burkholderiales</taxon>
        <taxon>Comamonadaceae</taxon>
        <taxon>Acidovorax</taxon>
    </lineage>
</organism>
<accession>A0ABP8KZE3</accession>
<evidence type="ECO:0000313" key="4">
    <source>
        <dbReference type="EMBL" id="GAA4419185.1"/>
    </source>
</evidence>
<dbReference type="PANTHER" id="PTHR13789:SF268">
    <property type="entry name" value="5-METHYLPHENAZINE-1-CARBOXYLATE 1-MONOOXYGENASE"/>
    <property type="match status" value="1"/>
</dbReference>
<feature type="domain" description="FAD-binding" evidence="3">
    <location>
        <begin position="11"/>
        <end position="240"/>
    </location>
</feature>
<evidence type="ECO:0000256" key="1">
    <source>
        <dbReference type="ARBA" id="ARBA00023002"/>
    </source>
</evidence>
<keyword evidence="1" id="KW-0560">Oxidoreductase</keyword>
<dbReference type="InterPro" id="IPR002938">
    <property type="entry name" value="FAD-bd"/>
</dbReference>
<dbReference type="InterPro" id="IPR036188">
    <property type="entry name" value="FAD/NAD-bd_sf"/>
</dbReference>
<proteinExistence type="predicted"/>
<dbReference type="Proteomes" id="UP001501788">
    <property type="component" value="Unassembled WGS sequence"/>
</dbReference>
<dbReference type="InterPro" id="IPR050493">
    <property type="entry name" value="FAD-dep_Monooxygenase_BioMet"/>
</dbReference>
<evidence type="ECO:0000259" key="3">
    <source>
        <dbReference type="Pfam" id="PF01494"/>
    </source>
</evidence>
<keyword evidence="5" id="KW-1185">Reference proteome</keyword>
<keyword evidence="2" id="KW-0503">Monooxygenase</keyword>
<dbReference type="Gene3D" id="3.30.9.30">
    <property type="match status" value="1"/>
</dbReference>
<reference evidence="5" key="1">
    <citation type="journal article" date="2019" name="Int. J. Syst. Evol. Microbiol.">
        <title>The Global Catalogue of Microorganisms (GCM) 10K type strain sequencing project: providing services to taxonomists for standard genome sequencing and annotation.</title>
        <authorList>
            <consortium name="The Broad Institute Genomics Platform"/>
            <consortium name="The Broad Institute Genome Sequencing Center for Infectious Disease"/>
            <person name="Wu L."/>
            <person name="Ma J."/>
        </authorList>
    </citation>
    <scope>NUCLEOTIDE SEQUENCE [LARGE SCALE GENOMIC DNA]</scope>
    <source>
        <strain evidence="5">JCM 31890</strain>
    </source>
</reference>
<evidence type="ECO:0000256" key="2">
    <source>
        <dbReference type="ARBA" id="ARBA00023033"/>
    </source>
</evidence>
<comment type="caution">
    <text evidence="4">The sequence shown here is derived from an EMBL/GenBank/DDBJ whole genome shotgun (WGS) entry which is preliminary data.</text>
</comment>
<dbReference type="EMBL" id="BAABEX010000004">
    <property type="protein sequence ID" value="GAA4419185.1"/>
    <property type="molecule type" value="Genomic_DNA"/>
</dbReference>
<evidence type="ECO:0000313" key="5">
    <source>
        <dbReference type="Proteomes" id="UP001501788"/>
    </source>
</evidence>
<protein>
    <submittedName>
        <fullName evidence="4">Flavin-dependent oxidoreductase</fullName>
    </submittedName>
</protein>
<dbReference type="NCBIfam" id="NF005720">
    <property type="entry name" value="PRK07538.1"/>
    <property type="match status" value="1"/>
</dbReference>
<dbReference type="Gene3D" id="3.50.50.60">
    <property type="entry name" value="FAD/NAD(P)-binding domain"/>
    <property type="match status" value="1"/>
</dbReference>
<dbReference type="RefSeq" id="WP_345060912.1">
    <property type="nucleotide sequence ID" value="NZ_BAABEX010000004.1"/>
</dbReference>
<feature type="domain" description="FAD-binding" evidence="3">
    <location>
        <begin position="302"/>
        <end position="368"/>
    </location>
</feature>
<name>A0ABP8KZE3_9BURK</name>